<proteinExistence type="predicted"/>
<organism evidence="3 4">
    <name type="scientific">Polarella glacialis</name>
    <name type="common">Dinoflagellate</name>
    <dbReference type="NCBI Taxonomy" id="89957"/>
    <lineage>
        <taxon>Eukaryota</taxon>
        <taxon>Sar</taxon>
        <taxon>Alveolata</taxon>
        <taxon>Dinophyceae</taxon>
        <taxon>Suessiales</taxon>
        <taxon>Suessiaceae</taxon>
        <taxon>Polarella</taxon>
    </lineage>
</organism>
<dbReference type="EMBL" id="CAJNNW010036544">
    <property type="protein sequence ID" value="CAE8735445.1"/>
    <property type="molecule type" value="Genomic_DNA"/>
</dbReference>
<gene>
    <name evidence="3" type="ORF">PGLA2088_LOCUS47837</name>
</gene>
<name>A0A813LJC4_POLGL</name>
<dbReference type="InterPro" id="IPR029058">
    <property type="entry name" value="AB_hydrolase_fold"/>
</dbReference>
<feature type="domain" description="Dienelactone hydrolase" evidence="2">
    <location>
        <begin position="297"/>
        <end position="502"/>
    </location>
</feature>
<comment type="caution">
    <text evidence="3">The sequence shown here is derived from an EMBL/GenBank/DDBJ whole genome shotgun (WGS) entry which is preliminary data.</text>
</comment>
<sequence>MSGKRLLLLLFGTANGACNMKTSLQNYTSNTTTCQGYLAYDETKCTASSKCPAVVVIQDWNGMNDYEKERARMLANLGYVGFAADIYGFGTPAESMTDWMAASGMHRGNPDLYMAKINAALDKVKSYDFVDMSKVAVIGYCFGGTGIVNMAILGSDVLGVVGYHSGIQNTSRVMRSSSSGPIKTKILLHSGVRDDKATDVAVLEEEFEAANATYEIQRFGLGVMHGFTDFLGRAYDKRADVRSWASTERFLKELFLGMPDAVRGPESASLNASLQNYTSNTTTCQGYLAYNHTKCTASSKCPAVVVIQDWNGMNDYEKERARMLANLGYVGFAADIYGFGTPAESMTDWMAASGMHRGNPDLYMAKINAALDKVKSYDFVDMSKVAVIGYCFGGTGIVNMAILGSDVLGVVGYHSGIQNTSRVMRSNSSGPIKTKILLHSGVRDDTATDVAVLEEEFEAANATYEIQRFGPKVMHGFTEWSGRSYDKRADVRSWGSTEFFLHELFLGMPDAVRAPEDSNCSGVAAATTMAPGSVTVTKVKGTMALDVPSCKAFTEREGAVGAVAAGIANATGVDVKSVEVTLTCSRRLTSEGVFARRLEEVNGAYEITVPEGSATITADSVSSAITTAGSDGLTTKIAAAMTAVGITDIVVKVNSISTPTASTFVATTTTVSTTNAAASATTAGGTKAAVAISFADRPRTVMSAMAAIAGVWAIAK</sequence>
<evidence type="ECO:0000313" key="3">
    <source>
        <dbReference type="EMBL" id="CAE8735445.1"/>
    </source>
</evidence>
<protein>
    <recommendedName>
        <fullName evidence="2">Dienelactone hydrolase domain-containing protein</fullName>
    </recommendedName>
</protein>
<dbReference type="PANTHER" id="PTHR22946">
    <property type="entry name" value="DIENELACTONE HYDROLASE DOMAIN-CONTAINING PROTEIN-RELATED"/>
    <property type="match status" value="1"/>
</dbReference>
<evidence type="ECO:0000259" key="2">
    <source>
        <dbReference type="Pfam" id="PF01738"/>
    </source>
</evidence>
<dbReference type="Pfam" id="PF01738">
    <property type="entry name" value="DLH"/>
    <property type="match status" value="2"/>
</dbReference>
<dbReference type="InterPro" id="IPR002925">
    <property type="entry name" value="Dienelactn_hydro"/>
</dbReference>
<feature type="signal peptide" evidence="1">
    <location>
        <begin position="1"/>
        <end position="16"/>
    </location>
</feature>
<accession>A0A813LJC4</accession>
<dbReference type="GO" id="GO:0016787">
    <property type="term" value="F:hydrolase activity"/>
    <property type="evidence" value="ECO:0007669"/>
    <property type="project" value="InterPro"/>
</dbReference>
<feature type="domain" description="Dienelactone hydrolase" evidence="2">
    <location>
        <begin position="47"/>
        <end position="254"/>
    </location>
</feature>
<dbReference type="PANTHER" id="PTHR22946:SF0">
    <property type="entry name" value="DIENELACTONE HYDROLASE DOMAIN-CONTAINING PROTEIN"/>
    <property type="match status" value="1"/>
</dbReference>
<evidence type="ECO:0000256" key="1">
    <source>
        <dbReference type="SAM" id="SignalP"/>
    </source>
</evidence>
<feature type="chain" id="PRO_5032539395" description="Dienelactone hydrolase domain-containing protein" evidence="1">
    <location>
        <begin position="17"/>
        <end position="716"/>
    </location>
</feature>
<dbReference type="Proteomes" id="UP000626109">
    <property type="component" value="Unassembled WGS sequence"/>
</dbReference>
<keyword evidence="1" id="KW-0732">Signal</keyword>
<dbReference type="AlphaFoldDB" id="A0A813LJC4"/>
<dbReference type="SUPFAM" id="SSF53474">
    <property type="entry name" value="alpha/beta-Hydrolases"/>
    <property type="match status" value="2"/>
</dbReference>
<reference evidence="3" key="1">
    <citation type="submission" date="2021-02" db="EMBL/GenBank/DDBJ databases">
        <authorList>
            <person name="Dougan E. K."/>
            <person name="Rhodes N."/>
            <person name="Thang M."/>
            <person name="Chan C."/>
        </authorList>
    </citation>
    <scope>NUCLEOTIDE SEQUENCE</scope>
</reference>
<evidence type="ECO:0000313" key="4">
    <source>
        <dbReference type="Proteomes" id="UP000626109"/>
    </source>
</evidence>
<dbReference type="Gene3D" id="3.40.50.1820">
    <property type="entry name" value="alpha/beta hydrolase"/>
    <property type="match status" value="2"/>
</dbReference>
<dbReference type="InterPro" id="IPR050261">
    <property type="entry name" value="FrsA_esterase"/>
</dbReference>